<dbReference type="EMBL" id="BMAW01123811">
    <property type="protein sequence ID" value="GFU04991.1"/>
    <property type="molecule type" value="Genomic_DNA"/>
</dbReference>
<organism evidence="2 3">
    <name type="scientific">Nephila pilipes</name>
    <name type="common">Giant wood spider</name>
    <name type="synonym">Nephila maculata</name>
    <dbReference type="NCBI Taxonomy" id="299642"/>
    <lineage>
        <taxon>Eukaryota</taxon>
        <taxon>Metazoa</taxon>
        <taxon>Ecdysozoa</taxon>
        <taxon>Arthropoda</taxon>
        <taxon>Chelicerata</taxon>
        <taxon>Arachnida</taxon>
        <taxon>Araneae</taxon>
        <taxon>Araneomorphae</taxon>
        <taxon>Entelegynae</taxon>
        <taxon>Araneoidea</taxon>
        <taxon>Nephilidae</taxon>
        <taxon>Nephila</taxon>
    </lineage>
</organism>
<dbReference type="OrthoDB" id="6468801at2759"/>
<reference evidence="2" key="1">
    <citation type="submission" date="2020-08" db="EMBL/GenBank/DDBJ databases">
        <title>Multicomponent nature underlies the extraordinary mechanical properties of spider dragline silk.</title>
        <authorList>
            <person name="Kono N."/>
            <person name="Nakamura H."/>
            <person name="Mori M."/>
            <person name="Yoshida Y."/>
            <person name="Ohtoshi R."/>
            <person name="Malay A.D."/>
            <person name="Moran D.A.P."/>
            <person name="Tomita M."/>
            <person name="Numata K."/>
            <person name="Arakawa K."/>
        </authorList>
    </citation>
    <scope>NUCLEOTIDE SEQUENCE</scope>
</reference>
<comment type="caution">
    <text evidence="2">The sequence shown here is derived from an EMBL/GenBank/DDBJ whole genome shotgun (WGS) entry which is preliminary data.</text>
</comment>
<dbReference type="Proteomes" id="UP000887013">
    <property type="component" value="Unassembled WGS sequence"/>
</dbReference>
<protein>
    <submittedName>
        <fullName evidence="2">Uncharacterized protein</fullName>
    </submittedName>
</protein>
<evidence type="ECO:0000313" key="2">
    <source>
        <dbReference type="EMBL" id="GFU59761.1"/>
    </source>
</evidence>
<dbReference type="EMBL" id="BMAW01040467">
    <property type="protein sequence ID" value="GFU59761.1"/>
    <property type="molecule type" value="Genomic_DNA"/>
</dbReference>
<dbReference type="AlphaFoldDB" id="A0A8X6R432"/>
<evidence type="ECO:0000313" key="3">
    <source>
        <dbReference type="Proteomes" id="UP000887013"/>
    </source>
</evidence>
<accession>A0A8X6R432</accession>
<evidence type="ECO:0000313" key="1">
    <source>
        <dbReference type="EMBL" id="GFU04991.1"/>
    </source>
</evidence>
<sequence length="111" mass="13152">MTFSLKPKRLQYYRRFRGDEKFSAFHSFPPPFPIPLTSTPFFGSEFELSAENTFCGTKQKKCALATVPDKRRPFGDINTWLCQGRSSQTNRYASLRNIERFESNYWMMTWK</sequence>
<gene>
    <name evidence="1" type="ORF">NPIL_389491</name>
    <name evidence="2" type="ORF">NPIL_542721</name>
</gene>
<proteinExistence type="predicted"/>
<keyword evidence="3" id="KW-1185">Reference proteome</keyword>
<name>A0A8X6R432_NEPPI</name>